<keyword evidence="1" id="KW-0732">Signal</keyword>
<comment type="caution">
    <text evidence="2">The sequence shown here is derived from an EMBL/GenBank/DDBJ whole genome shotgun (WGS) entry which is preliminary data.</text>
</comment>
<evidence type="ECO:0000256" key="1">
    <source>
        <dbReference type="SAM" id="SignalP"/>
    </source>
</evidence>
<dbReference type="AlphaFoldDB" id="A0A5C6B9Y5"/>
<feature type="signal peptide" evidence="1">
    <location>
        <begin position="1"/>
        <end position="28"/>
    </location>
</feature>
<name>A0A5C6B9Y5_9BACT</name>
<organism evidence="2 3">
    <name type="scientific">Stieleria varia</name>
    <dbReference type="NCBI Taxonomy" id="2528005"/>
    <lineage>
        <taxon>Bacteria</taxon>
        <taxon>Pseudomonadati</taxon>
        <taxon>Planctomycetota</taxon>
        <taxon>Planctomycetia</taxon>
        <taxon>Pirellulales</taxon>
        <taxon>Pirellulaceae</taxon>
        <taxon>Stieleria</taxon>
    </lineage>
</organism>
<accession>A0A5C6B9Y5</accession>
<evidence type="ECO:0000313" key="2">
    <source>
        <dbReference type="EMBL" id="TWU08442.1"/>
    </source>
</evidence>
<gene>
    <name evidence="2" type="ORF">Pla52n_10250</name>
</gene>
<feature type="chain" id="PRO_5023095585" evidence="1">
    <location>
        <begin position="29"/>
        <end position="351"/>
    </location>
</feature>
<dbReference type="Proteomes" id="UP000320176">
    <property type="component" value="Unassembled WGS sequence"/>
</dbReference>
<protein>
    <submittedName>
        <fullName evidence="2">Uncharacterized protein</fullName>
    </submittedName>
</protein>
<dbReference type="EMBL" id="SJPN01000001">
    <property type="protein sequence ID" value="TWU08442.1"/>
    <property type="molecule type" value="Genomic_DNA"/>
</dbReference>
<sequence length="351" mass="38069" precursor="true">MLYKGMPSLLLIASLLCGNACLTSDNLAAQECCDTVACCDADPCCDSFGCDSGCDACGCDSSGCLCGGFLSGLKSRLRQSDHCFDDFISPMIDFVHFEDPRNLTELRPIFMTHQFPSTLGPANIPAGGSAQLFALQFRIALTERLSLIAVKDGYVIDNSEGALDGLLASGWADVTAGLKYNLIRDTKAGRLVSGGFTYEIPMGNKGTLQALGDGEFNVFASAGQRLLDGDAHYMTSVGYQFPVDGAIQTSSIHWLNHLDYRLTDRLYLLTENSWWHWLDDAENGAPLGVAGQDILNLPASNVAGNDLVTHNVGLKLKPNRNLEAGVAYEFPLTDFKDIIQDRVQLDLIIRY</sequence>
<evidence type="ECO:0000313" key="3">
    <source>
        <dbReference type="Proteomes" id="UP000320176"/>
    </source>
</evidence>
<proteinExistence type="predicted"/>
<dbReference type="RefSeq" id="WP_231741721.1">
    <property type="nucleotide sequence ID" value="NZ_CP151726.1"/>
</dbReference>
<keyword evidence="3" id="KW-1185">Reference proteome</keyword>
<reference evidence="2 3" key="1">
    <citation type="submission" date="2019-02" db="EMBL/GenBank/DDBJ databases">
        <title>Deep-cultivation of Planctomycetes and their phenomic and genomic characterization uncovers novel biology.</title>
        <authorList>
            <person name="Wiegand S."/>
            <person name="Jogler M."/>
            <person name="Boedeker C."/>
            <person name="Pinto D."/>
            <person name="Vollmers J."/>
            <person name="Rivas-Marin E."/>
            <person name="Kohn T."/>
            <person name="Peeters S.H."/>
            <person name="Heuer A."/>
            <person name="Rast P."/>
            <person name="Oberbeckmann S."/>
            <person name="Bunk B."/>
            <person name="Jeske O."/>
            <person name="Meyerdierks A."/>
            <person name="Storesund J.E."/>
            <person name="Kallscheuer N."/>
            <person name="Luecker S."/>
            <person name="Lage O.M."/>
            <person name="Pohl T."/>
            <person name="Merkel B.J."/>
            <person name="Hornburger P."/>
            <person name="Mueller R.-W."/>
            <person name="Bruemmer F."/>
            <person name="Labrenz M."/>
            <person name="Spormann A.M."/>
            <person name="Op Den Camp H."/>
            <person name="Overmann J."/>
            <person name="Amann R."/>
            <person name="Jetten M.S.M."/>
            <person name="Mascher T."/>
            <person name="Medema M.H."/>
            <person name="Devos D.P."/>
            <person name="Kaster A.-K."/>
            <person name="Ovreas L."/>
            <person name="Rohde M."/>
            <person name="Galperin M.Y."/>
            <person name="Jogler C."/>
        </authorList>
    </citation>
    <scope>NUCLEOTIDE SEQUENCE [LARGE SCALE GENOMIC DNA]</scope>
    <source>
        <strain evidence="2 3">Pla52n</strain>
    </source>
</reference>